<dbReference type="AlphaFoldDB" id="A0AAV4ABS4"/>
<keyword evidence="3" id="KW-1185">Reference proteome</keyword>
<feature type="region of interest" description="Disordered" evidence="1">
    <location>
        <begin position="40"/>
        <end position="93"/>
    </location>
</feature>
<comment type="caution">
    <text evidence="2">The sequence shown here is derived from an EMBL/GenBank/DDBJ whole genome shotgun (WGS) entry which is preliminary data.</text>
</comment>
<evidence type="ECO:0000256" key="1">
    <source>
        <dbReference type="SAM" id="MobiDB-lite"/>
    </source>
</evidence>
<proteinExistence type="predicted"/>
<accession>A0AAV4ABS4</accession>
<evidence type="ECO:0000313" key="2">
    <source>
        <dbReference type="EMBL" id="GFO04332.1"/>
    </source>
</evidence>
<protein>
    <submittedName>
        <fullName evidence="2">Uncharacterized protein</fullName>
    </submittedName>
</protein>
<reference evidence="2 3" key="1">
    <citation type="journal article" date="2021" name="Elife">
        <title>Chloroplast acquisition without the gene transfer in kleptoplastic sea slugs, Plakobranchus ocellatus.</title>
        <authorList>
            <person name="Maeda T."/>
            <person name="Takahashi S."/>
            <person name="Yoshida T."/>
            <person name="Shimamura S."/>
            <person name="Takaki Y."/>
            <person name="Nagai Y."/>
            <person name="Toyoda A."/>
            <person name="Suzuki Y."/>
            <person name="Arimoto A."/>
            <person name="Ishii H."/>
            <person name="Satoh N."/>
            <person name="Nishiyama T."/>
            <person name="Hasebe M."/>
            <person name="Maruyama T."/>
            <person name="Minagawa J."/>
            <person name="Obokata J."/>
            <person name="Shigenobu S."/>
        </authorList>
    </citation>
    <scope>NUCLEOTIDE SEQUENCE [LARGE SCALE GENOMIC DNA]</scope>
</reference>
<dbReference type="EMBL" id="BLXT01003738">
    <property type="protein sequence ID" value="GFO04332.1"/>
    <property type="molecule type" value="Genomic_DNA"/>
</dbReference>
<feature type="compositionally biased region" description="Polar residues" evidence="1">
    <location>
        <begin position="55"/>
        <end position="67"/>
    </location>
</feature>
<evidence type="ECO:0000313" key="3">
    <source>
        <dbReference type="Proteomes" id="UP000735302"/>
    </source>
</evidence>
<organism evidence="2 3">
    <name type="scientific">Plakobranchus ocellatus</name>
    <dbReference type="NCBI Taxonomy" id="259542"/>
    <lineage>
        <taxon>Eukaryota</taxon>
        <taxon>Metazoa</taxon>
        <taxon>Spiralia</taxon>
        <taxon>Lophotrochozoa</taxon>
        <taxon>Mollusca</taxon>
        <taxon>Gastropoda</taxon>
        <taxon>Heterobranchia</taxon>
        <taxon>Euthyneura</taxon>
        <taxon>Panpulmonata</taxon>
        <taxon>Sacoglossa</taxon>
        <taxon>Placobranchoidea</taxon>
        <taxon>Plakobranchidae</taxon>
        <taxon>Plakobranchus</taxon>
    </lineage>
</organism>
<gene>
    <name evidence="2" type="ORF">PoB_003083700</name>
</gene>
<sequence>MLCPAEDAIIAQWPRQPAQYGYCPHRRKLQPTMSNICKEQSYPDQKSNFKRWQNKQRNISKNCSGKDQLSKDENNPDKNTSPSKRGKEPSSAT</sequence>
<name>A0AAV4ABS4_9GAST</name>
<dbReference type="Proteomes" id="UP000735302">
    <property type="component" value="Unassembled WGS sequence"/>
</dbReference>